<organism evidence="3">
    <name type="scientific">marine metagenome</name>
    <dbReference type="NCBI Taxonomy" id="408172"/>
    <lineage>
        <taxon>unclassified sequences</taxon>
        <taxon>metagenomes</taxon>
        <taxon>ecological metagenomes</taxon>
    </lineage>
</organism>
<evidence type="ECO:0000256" key="2">
    <source>
        <dbReference type="ARBA" id="ARBA00023002"/>
    </source>
</evidence>
<evidence type="ECO:0008006" key="4">
    <source>
        <dbReference type="Google" id="ProtNLM"/>
    </source>
</evidence>
<dbReference type="FunFam" id="3.40.50.720:FF:000084">
    <property type="entry name" value="Short-chain dehydrogenase reductase"/>
    <property type="match status" value="1"/>
</dbReference>
<feature type="non-terminal residue" evidence="3">
    <location>
        <position position="256"/>
    </location>
</feature>
<reference evidence="3" key="1">
    <citation type="submission" date="2018-05" db="EMBL/GenBank/DDBJ databases">
        <authorList>
            <person name="Lanie J.A."/>
            <person name="Ng W.-L."/>
            <person name="Kazmierczak K.M."/>
            <person name="Andrzejewski T.M."/>
            <person name="Davidsen T.M."/>
            <person name="Wayne K.J."/>
            <person name="Tettelin H."/>
            <person name="Glass J.I."/>
            <person name="Rusch D."/>
            <person name="Podicherti R."/>
            <person name="Tsui H.-C.T."/>
            <person name="Winkler M.E."/>
        </authorList>
    </citation>
    <scope>NUCLEOTIDE SEQUENCE</scope>
</reference>
<evidence type="ECO:0000313" key="3">
    <source>
        <dbReference type="EMBL" id="SVB18047.1"/>
    </source>
</evidence>
<dbReference type="AlphaFoldDB" id="A0A382BXW2"/>
<dbReference type="PANTHER" id="PTHR43639:SF1">
    <property type="entry name" value="SHORT-CHAIN DEHYDROGENASE_REDUCTASE FAMILY PROTEIN"/>
    <property type="match status" value="1"/>
</dbReference>
<dbReference type="PRINTS" id="PR00081">
    <property type="entry name" value="GDHRDH"/>
</dbReference>
<comment type="similarity">
    <text evidence="1">Belongs to the short-chain dehydrogenases/reductases (SDR) family.</text>
</comment>
<proteinExistence type="inferred from homology"/>
<dbReference type="EMBL" id="UINC01031655">
    <property type="protein sequence ID" value="SVB18047.1"/>
    <property type="molecule type" value="Genomic_DNA"/>
</dbReference>
<dbReference type="PANTHER" id="PTHR43639">
    <property type="entry name" value="OXIDOREDUCTASE, SHORT-CHAIN DEHYDROGENASE/REDUCTASE FAMILY (AFU_ORTHOLOGUE AFUA_5G02870)"/>
    <property type="match status" value="1"/>
</dbReference>
<keyword evidence="2" id="KW-0560">Oxidoreductase</keyword>
<gene>
    <name evidence="3" type="ORF">METZ01_LOCUS170901</name>
</gene>
<dbReference type="SUPFAM" id="SSF51735">
    <property type="entry name" value="NAD(P)-binding Rossmann-fold domains"/>
    <property type="match status" value="1"/>
</dbReference>
<dbReference type="InterPro" id="IPR002347">
    <property type="entry name" value="SDR_fam"/>
</dbReference>
<dbReference type="InterPro" id="IPR036291">
    <property type="entry name" value="NAD(P)-bd_dom_sf"/>
</dbReference>
<dbReference type="Pfam" id="PF13561">
    <property type="entry name" value="adh_short_C2"/>
    <property type="match status" value="1"/>
</dbReference>
<sequence>MLQVDLSGKTAVVTGGSGNLGRVMVRTLARCGANVAIQYNHNIDMAKSLIGEIQDLGVQGTALKADITIEEEVDVMKDRIISELGAPQIIVNNAVIQYDWRSVLEQPLEDYESQFRSCVMQNVLMARAFVPNMIKGGHGRIIAINTECVMQNEPGQSAYVSGKRGMDGVLRVLAKEIGEHQITVNQVAPGWTITDRDRNSFKPLMPRLNPYSKNVPLKRRGEDQEIANVVAFLASDLASFITGAYIPVCGGNVMPA</sequence>
<evidence type="ECO:0000256" key="1">
    <source>
        <dbReference type="ARBA" id="ARBA00006484"/>
    </source>
</evidence>
<name>A0A382BXW2_9ZZZZ</name>
<protein>
    <recommendedName>
        <fullName evidence="4">Short-chain dehydrogenase</fullName>
    </recommendedName>
</protein>
<dbReference type="GO" id="GO:0016491">
    <property type="term" value="F:oxidoreductase activity"/>
    <property type="evidence" value="ECO:0007669"/>
    <property type="project" value="UniProtKB-KW"/>
</dbReference>
<accession>A0A382BXW2</accession>
<dbReference type="Gene3D" id="3.40.50.720">
    <property type="entry name" value="NAD(P)-binding Rossmann-like Domain"/>
    <property type="match status" value="1"/>
</dbReference>